<dbReference type="InterPro" id="IPR019601">
    <property type="entry name" value="Oxoglutarate/Fe-dep_Oase_C"/>
</dbReference>
<evidence type="ECO:0000313" key="15">
    <source>
        <dbReference type="EMBL" id="KZO98146.1"/>
    </source>
</evidence>
<dbReference type="InterPro" id="IPR043044">
    <property type="entry name" value="TPA1/Ofd1_C"/>
</dbReference>
<comment type="catalytic activity">
    <reaction evidence="10">
        <text>[ribosomal protein uS12]-L-proline + 2-oxoglutarate + O2 = [ribosomal protein uS12]-(3S)-3-hydroxy-L-proline + succinate + CO2</text>
        <dbReference type="Rhea" id="RHEA:54156"/>
        <dbReference type="Rhea" id="RHEA-COMP:13816"/>
        <dbReference type="Rhea" id="RHEA-COMP:13818"/>
        <dbReference type="ChEBI" id="CHEBI:15379"/>
        <dbReference type="ChEBI" id="CHEBI:16526"/>
        <dbReference type="ChEBI" id="CHEBI:16810"/>
        <dbReference type="ChEBI" id="CHEBI:30031"/>
        <dbReference type="ChEBI" id="CHEBI:50342"/>
        <dbReference type="ChEBI" id="CHEBI:85428"/>
    </reaction>
</comment>
<keyword evidence="16" id="KW-1185">Reference proteome</keyword>
<proteinExistence type="inferred from homology"/>
<keyword evidence="4" id="KW-0479">Metal-binding</keyword>
<evidence type="ECO:0000313" key="16">
    <source>
        <dbReference type="Proteomes" id="UP000076738"/>
    </source>
</evidence>
<dbReference type="FunFam" id="2.60.120.620:FF:000014">
    <property type="entry name" value="Prolyl 3,4-dihydroxylase TPA1"/>
    <property type="match status" value="1"/>
</dbReference>
<feature type="compositionally biased region" description="Acidic residues" evidence="13">
    <location>
        <begin position="572"/>
        <end position="583"/>
    </location>
</feature>
<organism evidence="15 16">
    <name type="scientific">Calocera viscosa (strain TUFC12733)</name>
    <dbReference type="NCBI Taxonomy" id="1330018"/>
    <lineage>
        <taxon>Eukaryota</taxon>
        <taxon>Fungi</taxon>
        <taxon>Dikarya</taxon>
        <taxon>Basidiomycota</taxon>
        <taxon>Agaricomycotina</taxon>
        <taxon>Dacrymycetes</taxon>
        <taxon>Dacrymycetales</taxon>
        <taxon>Dacrymycetaceae</taxon>
        <taxon>Calocera</taxon>
    </lineage>
</organism>
<gene>
    <name evidence="15" type="ORF">CALVIDRAFT_479244</name>
</gene>
<evidence type="ECO:0000256" key="4">
    <source>
        <dbReference type="ARBA" id="ARBA00022723"/>
    </source>
</evidence>
<dbReference type="STRING" id="1330018.A0A167NW30"/>
<dbReference type="GO" id="GO:0031543">
    <property type="term" value="F:peptidyl-proline dioxygenase activity"/>
    <property type="evidence" value="ECO:0007669"/>
    <property type="project" value="TreeGrafter"/>
</dbReference>
<comment type="similarity">
    <text evidence="3">Belongs to the TPA1 family.</text>
</comment>
<dbReference type="GO" id="GO:0009896">
    <property type="term" value="P:positive regulation of catabolic process"/>
    <property type="evidence" value="ECO:0007669"/>
    <property type="project" value="UniProtKB-ARBA"/>
</dbReference>
<evidence type="ECO:0000256" key="7">
    <source>
        <dbReference type="ARBA" id="ARBA00023002"/>
    </source>
</evidence>
<dbReference type="FunFam" id="3.60.130.20:FF:000003">
    <property type="entry name" value="Unplaced genomic scaffold supercont1.3, whole genome shotgun sequence"/>
    <property type="match status" value="1"/>
</dbReference>
<dbReference type="Gene3D" id="3.60.130.20">
    <property type="entry name" value="Oxoglutarate/iron-dependent oxygenase, C-terminal degradation domain"/>
    <property type="match status" value="1"/>
</dbReference>
<feature type="domain" description="Prolyl 4-hydroxylase alpha subunit" evidence="14">
    <location>
        <begin position="48"/>
        <end position="274"/>
    </location>
</feature>
<evidence type="ECO:0000256" key="6">
    <source>
        <dbReference type="ARBA" id="ARBA00022964"/>
    </source>
</evidence>
<evidence type="ECO:0000256" key="11">
    <source>
        <dbReference type="ARBA" id="ARBA00051966"/>
    </source>
</evidence>
<sequence>MPSTRPRPSSPSPAPSPKRQKLARPSSTTDEEHTSAFVPGLFDPPTVAGLAQAYEASEPYKHAVLPALVDDALLREVKDEILNELRFAEKETDIYKVHQTGDLASLNYLTPAQLALFPSLLRLRNALYSRPFRQFMRSVTGCGPLSGTKQDMSANSYRAGCHLLNHDDVIGTRRVSYILYLPLAGGGEVGWQDAWGGALELYPVSSPAAGELPEPAAVPTKRLPPSWNQFVFFEVQPGHSFHSVEEVVVPLHPNDSVGGSGEGRQRLSISGWFHMAQPGEEGYEESRAQDRTERLQSSLEQLSASEPAALTPYPNPAPFLPSTPLTEAELLFLSTYLNPVYLQPRSLLLLADQFAADSSLNLKDFLCSPLAQKLEPALRGRDAADGLGPERAGHIPPHSAGVGHGWQLSGPPHKLRYCVLSPSSSAQNDPAAALLQDLQETLLPSPAFRAWLGLVTSLVPLSHQARARRFRPGLDYTLAQAEEGEARLDVVICVTPQPAEGEEVGKAEGGWASCAWGGWECYMAPHEGEEDPAVYRSGGKVNGHANGNGKEEVNGSGSGGANGNEADREAETADSDDSEEDETGTLLTAPASFNGLLIVLRDPKLMRFVKYVSAAAEGSRWDVCGEWQVGDLQVDEGDDE</sequence>
<dbReference type="AlphaFoldDB" id="A0A167NW30"/>
<dbReference type="OrthoDB" id="430522at2759"/>
<keyword evidence="5" id="KW-0847">Vitamin C</keyword>
<dbReference type="InterPro" id="IPR039558">
    <property type="entry name" value="TPA1/OFD1_N"/>
</dbReference>
<dbReference type="GO" id="GO:0006449">
    <property type="term" value="P:regulation of translational termination"/>
    <property type="evidence" value="ECO:0007669"/>
    <property type="project" value="TreeGrafter"/>
</dbReference>
<keyword evidence="8" id="KW-0408">Iron</keyword>
<feature type="region of interest" description="Disordered" evidence="13">
    <location>
        <begin position="1"/>
        <end position="40"/>
    </location>
</feature>
<name>A0A167NW30_CALVF</name>
<evidence type="ECO:0000259" key="14">
    <source>
        <dbReference type="SMART" id="SM00702"/>
    </source>
</evidence>
<dbReference type="Pfam" id="PF10637">
    <property type="entry name" value="Ofd1_CTDD"/>
    <property type="match status" value="1"/>
</dbReference>
<evidence type="ECO:0000256" key="3">
    <source>
        <dbReference type="ARBA" id="ARBA00007443"/>
    </source>
</evidence>
<keyword evidence="7" id="KW-0560">Oxidoreductase</keyword>
<evidence type="ECO:0000256" key="10">
    <source>
        <dbReference type="ARBA" id="ARBA00047444"/>
    </source>
</evidence>
<protein>
    <recommendedName>
        <fullName evidence="12">uS12 prolyl 3,4-dihydroxylase</fullName>
    </recommendedName>
</protein>
<dbReference type="Gene3D" id="2.60.120.620">
    <property type="entry name" value="q2cbj1_9rhob like domain"/>
    <property type="match status" value="1"/>
</dbReference>
<evidence type="ECO:0000256" key="2">
    <source>
        <dbReference type="ARBA" id="ARBA00004123"/>
    </source>
</evidence>
<comment type="catalytic activity">
    <reaction evidence="11">
        <text>[ribosomal protein uS12]-(3S)-3-hydroxy-L-proline + 2-oxoglutarate + O2 = [ribosomal protein uS12]-(3S)-3,4-dihydroxy-L-proline + succinate + CO2</text>
        <dbReference type="Rhea" id="RHEA:54160"/>
        <dbReference type="Rhea" id="RHEA-COMP:13817"/>
        <dbReference type="Rhea" id="RHEA-COMP:13818"/>
        <dbReference type="ChEBI" id="CHEBI:15379"/>
        <dbReference type="ChEBI" id="CHEBI:16526"/>
        <dbReference type="ChEBI" id="CHEBI:16810"/>
        <dbReference type="ChEBI" id="CHEBI:30031"/>
        <dbReference type="ChEBI" id="CHEBI:85428"/>
        <dbReference type="ChEBI" id="CHEBI:138052"/>
    </reaction>
</comment>
<evidence type="ECO:0000256" key="12">
    <source>
        <dbReference type="ARBA" id="ARBA00081607"/>
    </source>
</evidence>
<dbReference type="SMART" id="SM00702">
    <property type="entry name" value="P4Hc"/>
    <property type="match status" value="1"/>
</dbReference>
<dbReference type="GO" id="GO:0010604">
    <property type="term" value="P:positive regulation of macromolecule metabolic process"/>
    <property type="evidence" value="ECO:0007669"/>
    <property type="project" value="UniProtKB-ARBA"/>
</dbReference>
<dbReference type="Proteomes" id="UP000076738">
    <property type="component" value="Unassembled WGS sequence"/>
</dbReference>
<dbReference type="GO" id="GO:0031418">
    <property type="term" value="F:L-ascorbic acid binding"/>
    <property type="evidence" value="ECO:0007669"/>
    <property type="project" value="UniProtKB-KW"/>
</dbReference>
<keyword evidence="9" id="KW-0539">Nucleus</keyword>
<evidence type="ECO:0000256" key="8">
    <source>
        <dbReference type="ARBA" id="ARBA00023004"/>
    </source>
</evidence>
<dbReference type="PANTHER" id="PTHR12117:SF0">
    <property type="entry name" value="PROLYL 3-HYDROXYLASE OGFOD1"/>
    <property type="match status" value="1"/>
</dbReference>
<evidence type="ECO:0000256" key="13">
    <source>
        <dbReference type="SAM" id="MobiDB-lite"/>
    </source>
</evidence>
<accession>A0A167NW30</accession>
<reference evidence="15 16" key="1">
    <citation type="journal article" date="2016" name="Mol. Biol. Evol.">
        <title>Comparative Genomics of Early-Diverging Mushroom-Forming Fungi Provides Insights into the Origins of Lignocellulose Decay Capabilities.</title>
        <authorList>
            <person name="Nagy L.G."/>
            <person name="Riley R."/>
            <person name="Tritt A."/>
            <person name="Adam C."/>
            <person name="Daum C."/>
            <person name="Floudas D."/>
            <person name="Sun H."/>
            <person name="Yadav J.S."/>
            <person name="Pangilinan J."/>
            <person name="Larsson K.H."/>
            <person name="Matsuura K."/>
            <person name="Barry K."/>
            <person name="Labutti K."/>
            <person name="Kuo R."/>
            <person name="Ohm R.A."/>
            <person name="Bhattacharya S.S."/>
            <person name="Shirouzu T."/>
            <person name="Yoshinaga Y."/>
            <person name="Martin F.M."/>
            <person name="Grigoriev I.V."/>
            <person name="Hibbett D.S."/>
        </authorList>
    </citation>
    <scope>NUCLEOTIDE SEQUENCE [LARGE SCALE GENOMIC DNA]</scope>
    <source>
        <strain evidence="15 16">TUFC12733</strain>
    </source>
</reference>
<dbReference type="InterPro" id="IPR006620">
    <property type="entry name" value="Pro_4_hyd_alph"/>
</dbReference>
<evidence type="ECO:0000256" key="9">
    <source>
        <dbReference type="ARBA" id="ARBA00023242"/>
    </source>
</evidence>
<dbReference type="GO" id="GO:0005506">
    <property type="term" value="F:iron ion binding"/>
    <property type="evidence" value="ECO:0007669"/>
    <property type="project" value="InterPro"/>
</dbReference>
<evidence type="ECO:0000256" key="1">
    <source>
        <dbReference type="ARBA" id="ARBA00001961"/>
    </source>
</evidence>
<dbReference type="Pfam" id="PF13661">
    <property type="entry name" value="2OG-FeII_Oxy_4"/>
    <property type="match status" value="1"/>
</dbReference>
<keyword evidence="6" id="KW-0223">Dioxygenase</keyword>
<dbReference type="GO" id="GO:0005634">
    <property type="term" value="C:nucleus"/>
    <property type="evidence" value="ECO:0007669"/>
    <property type="project" value="UniProtKB-SubCell"/>
</dbReference>
<feature type="region of interest" description="Disordered" evidence="13">
    <location>
        <begin position="533"/>
        <end position="587"/>
    </location>
</feature>
<dbReference type="PANTHER" id="PTHR12117">
    <property type="entry name" value="HISTONE ACETYLTRANSFERASE COMPLEX"/>
    <property type="match status" value="1"/>
</dbReference>
<dbReference type="GO" id="GO:0005737">
    <property type="term" value="C:cytoplasm"/>
    <property type="evidence" value="ECO:0007669"/>
    <property type="project" value="TreeGrafter"/>
</dbReference>
<comment type="cofactor">
    <cofactor evidence="1">
        <name>L-ascorbate</name>
        <dbReference type="ChEBI" id="CHEBI:38290"/>
    </cofactor>
</comment>
<dbReference type="InterPro" id="IPR051842">
    <property type="entry name" value="uS12_prolyl_hydroxylase"/>
</dbReference>
<dbReference type="EMBL" id="KV417277">
    <property type="protein sequence ID" value="KZO98146.1"/>
    <property type="molecule type" value="Genomic_DNA"/>
</dbReference>
<evidence type="ECO:0000256" key="5">
    <source>
        <dbReference type="ARBA" id="ARBA00022896"/>
    </source>
</evidence>
<comment type="subcellular location">
    <subcellularLocation>
        <location evidence="2">Nucleus</location>
    </subcellularLocation>
</comment>